<reference evidence="1 2" key="1">
    <citation type="journal article" date="2021" name="Front. Genet.">
        <title>Chromosome-Level Genome Assembly Reveals Significant Gene Expansion in the Toll and IMD Signaling Pathways of Dendrolimus kikuchii.</title>
        <authorList>
            <person name="Zhou J."/>
            <person name="Wu P."/>
            <person name="Xiong Z."/>
            <person name="Liu N."/>
            <person name="Zhao N."/>
            <person name="Ji M."/>
            <person name="Qiu Y."/>
            <person name="Yang B."/>
        </authorList>
    </citation>
    <scope>NUCLEOTIDE SEQUENCE [LARGE SCALE GENOMIC DNA]</scope>
    <source>
        <strain evidence="1">Ann1</strain>
    </source>
</reference>
<accession>A0ACC1DF70</accession>
<comment type="caution">
    <text evidence="1">The sequence shown here is derived from an EMBL/GenBank/DDBJ whole genome shotgun (WGS) entry which is preliminary data.</text>
</comment>
<dbReference type="EMBL" id="CM034389">
    <property type="protein sequence ID" value="KAJ0182466.1"/>
    <property type="molecule type" value="Genomic_DNA"/>
</dbReference>
<keyword evidence="2" id="KW-1185">Reference proteome</keyword>
<protein>
    <submittedName>
        <fullName evidence="1">Uncharacterized protein</fullName>
    </submittedName>
</protein>
<name>A0ACC1DF70_9NEOP</name>
<evidence type="ECO:0000313" key="1">
    <source>
        <dbReference type="EMBL" id="KAJ0182466.1"/>
    </source>
</evidence>
<organism evidence="1 2">
    <name type="scientific">Dendrolimus kikuchii</name>
    <dbReference type="NCBI Taxonomy" id="765133"/>
    <lineage>
        <taxon>Eukaryota</taxon>
        <taxon>Metazoa</taxon>
        <taxon>Ecdysozoa</taxon>
        <taxon>Arthropoda</taxon>
        <taxon>Hexapoda</taxon>
        <taxon>Insecta</taxon>
        <taxon>Pterygota</taxon>
        <taxon>Neoptera</taxon>
        <taxon>Endopterygota</taxon>
        <taxon>Lepidoptera</taxon>
        <taxon>Glossata</taxon>
        <taxon>Ditrysia</taxon>
        <taxon>Bombycoidea</taxon>
        <taxon>Lasiocampidae</taxon>
        <taxon>Dendrolimus</taxon>
    </lineage>
</organism>
<dbReference type="Proteomes" id="UP000824533">
    <property type="component" value="Linkage Group LG03"/>
</dbReference>
<gene>
    <name evidence="1" type="ORF">K1T71_001835</name>
</gene>
<proteinExistence type="predicted"/>
<evidence type="ECO:0000313" key="2">
    <source>
        <dbReference type="Proteomes" id="UP000824533"/>
    </source>
</evidence>
<sequence>MSHPRIRKAAVAGDGTRGRVPLAKAAGDAANDLNSIVCTNQPPRARSKNKLPKSLRYDLENALVGLCDVWFENIKPHLIRNNIKLHVHEGAAAAEASGDHEQLPPGAPGCSHIDPGAAPDRRRLAVASCVGSSQTRPPASRARCRKQPASLARPPQIHSPSNEKKSRARKRRKGTSASQPPNWRVPRLCRTYSALPPVATPRNQQRIRTASPTQTRTPKPYTHYTTNHKRKEVYRNKSTQTEWPSNTKCKPLRRTPLQPPLFTRYCYLYFQDLISIISEKHDKRLKLLFKSPTRDEVPSVMNLARSPCDLKRNSCPKKVQP</sequence>